<name>A6TTQ0_ALKMQ</name>
<evidence type="ECO:0000313" key="1">
    <source>
        <dbReference type="EMBL" id="ABR49568.1"/>
    </source>
</evidence>
<dbReference type="eggNOG" id="ENOG5033CA6">
    <property type="taxonomic scope" value="Bacteria"/>
</dbReference>
<dbReference type="AlphaFoldDB" id="A6TTQ0"/>
<dbReference type="STRING" id="293826.Amet_3440"/>
<evidence type="ECO:0000313" key="2">
    <source>
        <dbReference type="Proteomes" id="UP000001572"/>
    </source>
</evidence>
<reference evidence="2" key="1">
    <citation type="journal article" date="2016" name="Genome Announc.">
        <title>Complete genome sequence of Alkaliphilus metalliredigens strain QYMF, an alkaliphilic and metal-reducing bacterium isolated from borax-contaminated leachate ponds.</title>
        <authorList>
            <person name="Hwang C."/>
            <person name="Copeland A."/>
            <person name="Lucas S."/>
            <person name="Lapidus A."/>
            <person name="Barry K."/>
            <person name="Detter J.C."/>
            <person name="Glavina Del Rio T."/>
            <person name="Hammon N."/>
            <person name="Israni S."/>
            <person name="Dalin E."/>
            <person name="Tice H."/>
            <person name="Pitluck S."/>
            <person name="Chertkov O."/>
            <person name="Brettin T."/>
            <person name="Bruce D."/>
            <person name="Han C."/>
            <person name="Schmutz J."/>
            <person name="Larimer F."/>
            <person name="Land M.L."/>
            <person name="Hauser L."/>
            <person name="Kyrpides N."/>
            <person name="Mikhailova N."/>
            <person name="Ye Q."/>
            <person name="Zhou J."/>
            <person name="Richardson P."/>
            <person name="Fields M.W."/>
        </authorList>
    </citation>
    <scope>NUCLEOTIDE SEQUENCE [LARGE SCALE GENOMIC DNA]</scope>
    <source>
        <strain evidence="2">QYMF</strain>
    </source>
</reference>
<keyword evidence="2" id="KW-1185">Reference proteome</keyword>
<dbReference type="Proteomes" id="UP000001572">
    <property type="component" value="Chromosome"/>
</dbReference>
<dbReference type="HOGENOM" id="CLU_1840898_0_0_9"/>
<dbReference type="KEGG" id="amt:Amet_3440"/>
<accession>A6TTQ0</accession>
<gene>
    <name evidence="1" type="ordered locus">Amet_3440</name>
</gene>
<protein>
    <submittedName>
        <fullName evidence="1">Uncharacterized protein</fullName>
    </submittedName>
</protein>
<organism evidence="1 2">
    <name type="scientific">Alkaliphilus metalliredigens (strain QYMF)</name>
    <dbReference type="NCBI Taxonomy" id="293826"/>
    <lineage>
        <taxon>Bacteria</taxon>
        <taxon>Bacillati</taxon>
        <taxon>Bacillota</taxon>
        <taxon>Clostridia</taxon>
        <taxon>Peptostreptococcales</taxon>
        <taxon>Natronincolaceae</taxon>
        <taxon>Alkaliphilus</taxon>
    </lineage>
</organism>
<sequence length="139" mass="16260">MLISLEKKMFFLPSRMFIKKDKLFVSFNLAGIPRDMNVTSMVLHVPLLSFSTSTTVYIKEITTGWSEKAMKKGDFPLRSKEKQILKCAPGQEEIIIDMTGFEKKWRLKERDNYGIYIRLKNKDIKYIKSNPTFLIIDTI</sequence>
<proteinExistence type="predicted"/>
<dbReference type="EMBL" id="CP000724">
    <property type="protein sequence ID" value="ABR49568.1"/>
    <property type="molecule type" value="Genomic_DNA"/>
</dbReference>